<gene>
    <name evidence="1" type="ORF">B0T23DRAFT_389248</name>
</gene>
<dbReference type="Pfam" id="PF12311">
    <property type="entry name" value="DUF3632"/>
    <property type="match status" value="1"/>
</dbReference>
<evidence type="ECO:0000313" key="1">
    <source>
        <dbReference type="EMBL" id="KAK3485953.1"/>
    </source>
</evidence>
<dbReference type="AlphaFoldDB" id="A0AAJ0HZX2"/>
<keyword evidence="2" id="KW-1185">Reference proteome</keyword>
<protein>
    <submittedName>
        <fullName evidence="1">Uncharacterized protein</fullName>
    </submittedName>
</protein>
<proteinExistence type="predicted"/>
<dbReference type="GeneID" id="87875422"/>
<dbReference type="InterPro" id="IPR022085">
    <property type="entry name" value="OpdG"/>
</dbReference>
<dbReference type="EMBL" id="JAULSX010000009">
    <property type="protein sequence ID" value="KAK3485953.1"/>
    <property type="molecule type" value="Genomic_DNA"/>
</dbReference>
<comment type="caution">
    <text evidence="1">The sequence shown here is derived from an EMBL/GenBank/DDBJ whole genome shotgun (WGS) entry which is preliminary data.</text>
</comment>
<accession>A0AAJ0HZX2</accession>
<organism evidence="1 2">
    <name type="scientific">Neurospora hispaniola</name>
    <dbReference type="NCBI Taxonomy" id="588809"/>
    <lineage>
        <taxon>Eukaryota</taxon>
        <taxon>Fungi</taxon>
        <taxon>Dikarya</taxon>
        <taxon>Ascomycota</taxon>
        <taxon>Pezizomycotina</taxon>
        <taxon>Sordariomycetes</taxon>
        <taxon>Sordariomycetidae</taxon>
        <taxon>Sordariales</taxon>
        <taxon>Sordariaceae</taxon>
        <taxon>Neurospora</taxon>
    </lineage>
</organism>
<evidence type="ECO:0000313" key="2">
    <source>
        <dbReference type="Proteomes" id="UP001285908"/>
    </source>
</evidence>
<dbReference type="Proteomes" id="UP001285908">
    <property type="component" value="Unassembled WGS sequence"/>
</dbReference>
<dbReference type="RefSeq" id="XP_062688716.1">
    <property type="nucleotide sequence ID" value="XM_062837800.1"/>
</dbReference>
<name>A0AAJ0HZX2_9PEZI</name>
<sequence length="347" mass="40927">MSTALSILQNALAKELDSLSDPEDWSEFGLMDVEEDTSTPEEVSALREFVQAYNTPNALDAEETARKLMSLNEDRVPCDGDIDKGWRIAWLLYEVGIQMVQYQVAILVVSDAVMALPRLDATPEQEVRFGKEKLERWRKLEVFWYDCWNERWDRYNEFRYGNGIGGYIAANAWVARHLVLHLPDFYYTSDLSLAFSRMILALEKDLWNHPDVEEDDEVVIRSRKDYTIATLNTDVHALVPFLVIAGDIMYRYTDREMIARRFAEADQENHVHNTREFWQRFSTNRSERSLWKAEKKVDQHEWLTRERWAFWKKRLAWISEQTELLQRTRDEAIMIVQLMTEIEGRGA</sequence>
<reference evidence="1 2" key="1">
    <citation type="journal article" date="2023" name="Mol. Phylogenet. Evol.">
        <title>Genome-scale phylogeny and comparative genomics of the fungal order Sordariales.</title>
        <authorList>
            <person name="Hensen N."/>
            <person name="Bonometti L."/>
            <person name="Westerberg I."/>
            <person name="Brannstrom I.O."/>
            <person name="Guillou S."/>
            <person name="Cros-Aarteil S."/>
            <person name="Calhoun S."/>
            <person name="Haridas S."/>
            <person name="Kuo A."/>
            <person name="Mondo S."/>
            <person name="Pangilinan J."/>
            <person name="Riley R."/>
            <person name="LaButti K."/>
            <person name="Andreopoulos B."/>
            <person name="Lipzen A."/>
            <person name="Chen C."/>
            <person name="Yan M."/>
            <person name="Daum C."/>
            <person name="Ng V."/>
            <person name="Clum A."/>
            <person name="Steindorff A."/>
            <person name="Ohm R.A."/>
            <person name="Martin F."/>
            <person name="Silar P."/>
            <person name="Natvig D.O."/>
            <person name="Lalanne C."/>
            <person name="Gautier V."/>
            <person name="Ament-Velasquez S.L."/>
            <person name="Kruys A."/>
            <person name="Hutchinson M.I."/>
            <person name="Powell A.J."/>
            <person name="Barry K."/>
            <person name="Miller A.N."/>
            <person name="Grigoriev I.V."/>
            <person name="Debuchy R."/>
            <person name="Gladieux P."/>
            <person name="Hiltunen Thoren M."/>
            <person name="Johannesson H."/>
        </authorList>
    </citation>
    <scope>NUCLEOTIDE SEQUENCE [LARGE SCALE GENOMIC DNA]</scope>
    <source>
        <strain evidence="1 2">FGSC 10403</strain>
    </source>
</reference>